<dbReference type="OrthoDB" id="983886at2759"/>
<evidence type="ECO:0000313" key="3">
    <source>
        <dbReference type="Proteomes" id="UP000701853"/>
    </source>
</evidence>
<gene>
    <name evidence="2" type="ORF">CXB51_025461</name>
</gene>
<comment type="caution">
    <text evidence="2">The sequence shown here is derived from an EMBL/GenBank/DDBJ whole genome shotgun (WGS) entry which is preliminary data.</text>
</comment>
<evidence type="ECO:0000256" key="1">
    <source>
        <dbReference type="SAM" id="MobiDB-lite"/>
    </source>
</evidence>
<feature type="region of interest" description="Disordered" evidence="1">
    <location>
        <begin position="21"/>
        <end position="58"/>
    </location>
</feature>
<keyword evidence="3" id="KW-1185">Reference proteome</keyword>
<proteinExistence type="predicted"/>
<dbReference type="AlphaFoldDB" id="A0A8J6CMU9"/>
<organism evidence="2 3">
    <name type="scientific">Gossypium anomalum</name>
    <dbReference type="NCBI Taxonomy" id="47600"/>
    <lineage>
        <taxon>Eukaryota</taxon>
        <taxon>Viridiplantae</taxon>
        <taxon>Streptophyta</taxon>
        <taxon>Embryophyta</taxon>
        <taxon>Tracheophyta</taxon>
        <taxon>Spermatophyta</taxon>
        <taxon>Magnoliopsida</taxon>
        <taxon>eudicotyledons</taxon>
        <taxon>Gunneridae</taxon>
        <taxon>Pentapetalae</taxon>
        <taxon>rosids</taxon>
        <taxon>malvids</taxon>
        <taxon>Malvales</taxon>
        <taxon>Malvaceae</taxon>
        <taxon>Malvoideae</taxon>
        <taxon>Gossypium</taxon>
    </lineage>
</organism>
<dbReference type="Proteomes" id="UP000701853">
    <property type="component" value="Chromosome 10"/>
</dbReference>
<sequence>MTLGTQQQPIDILFSVQPPKIVNMKPNSSDGLSREGEDDVTCCPATTKKGGGGFMNML</sequence>
<dbReference type="EMBL" id="JAHUZN010000010">
    <property type="protein sequence ID" value="KAG8480772.1"/>
    <property type="molecule type" value="Genomic_DNA"/>
</dbReference>
<protein>
    <submittedName>
        <fullName evidence="2">Uncharacterized protein</fullName>
    </submittedName>
</protein>
<reference evidence="2 3" key="1">
    <citation type="journal article" date="2021" name="bioRxiv">
        <title>The Gossypium anomalum genome as a resource for cotton improvement and evolutionary analysis of hybrid incompatibility.</title>
        <authorList>
            <person name="Grover C.E."/>
            <person name="Yuan D."/>
            <person name="Arick M.A."/>
            <person name="Miller E.R."/>
            <person name="Hu G."/>
            <person name="Peterson D.G."/>
            <person name="Wendel J.F."/>
            <person name="Udall J.A."/>
        </authorList>
    </citation>
    <scope>NUCLEOTIDE SEQUENCE [LARGE SCALE GENOMIC DNA]</scope>
    <source>
        <strain evidence="2">JFW-Udall</strain>
        <tissue evidence="2">Leaf</tissue>
    </source>
</reference>
<name>A0A8J6CMU9_9ROSI</name>
<accession>A0A8J6CMU9</accession>
<evidence type="ECO:0000313" key="2">
    <source>
        <dbReference type="EMBL" id="KAG8480772.1"/>
    </source>
</evidence>
<feature type="compositionally biased region" description="Gly residues" evidence="1">
    <location>
        <begin position="49"/>
        <end position="58"/>
    </location>
</feature>